<name>A0A381Z5F2_9ZZZZ</name>
<dbReference type="GO" id="GO:0005829">
    <property type="term" value="C:cytosol"/>
    <property type="evidence" value="ECO:0007669"/>
    <property type="project" value="TreeGrafter"/>
</dbReference>
<sequence length="181" mass="19867">MQSFRGKLLLATPELVDPNFFRAVILVLEHSNEGAIGVVLNRQSDLYSVDVLPKWDESKDSSLFLHWGGPVQEESLLALGLYDENAKDELSEGIGCVKVLNLNPETLDMASVLNARLYSGYAGWSAGQLNAEISTGGWIVADLTDTDPFGDDPGDLWPIVLARQEGFLSKLAQYPDDPRMN</sequence>
<protein>
    <submittedName>
        <fullName evidence="1">Uncharacterized protein</fullName>
    </submittedName>
</protein>
<dbReference type="PANTHER" id="PTHR30327">
    <property type="entry name" value="UNCHARACTERIZED PROTEIN YQGE"/>
    <property type="match status" value="1"/>
</dbReference>
<dbReference type="Pfam" id="PF02622">
    <property type="entry name" value="DUF179"/>
    <property type="match status" value="1"/>
</dbReference>
<accession>A0A381Z5F2</accession>
<dbReference type="Gene3D" id="3.40.1740.10">
    <property type="entry name" value="VC0467-like"/>
    <property type="match status" value="1"/>
</dbReference>
<proteinExistence type="predicted"/>
<evidence type="ECO:0000313" key="1">
    <source>
        <dbReference type="EMBL" id="SVA84516.1"/>
    </source>
</evidence>
<dbReference type="SUPFAM" id="SSF143456">
    <property type="entry name" value="VC0467-like"/>
    <property type="match status" value="1"/>
</dbReference>
<dbReference type="EMBL" id="UINC01020031">
    <property type="protein sequence ID" value="SVA84516.1"/>
    <property type="molecule type" value="Genomic_DNA"/>
</dbReference>
<organism evidence="1">
    <name type="scientific">marine metagenome</name>
    <dbReference type="NCBI Taxonomy" id="408172"/>
    <lineage>
        <taxon>unclassified sequences</taxon>
        <taxon>metagenomes</taxon>
        <taxon>ecological metagenomes</taxon>
    </lineage>
</organism>
<dbReference type="PANTHER" id="PTHR30327:SF1">
    <property type="entry name" value="UPF0301 PROTEIN YQGE"/>
    <property type="match status" value="1"/>
</dbReference>
<dbReference type="AlphaFoldDB" id="A0A381Z5F2"/>
<dbReference type="InterPro" id="IPR003774">
    <property type="entry name" value="AlgH-like"/>
</dbReference>
<reference evidence="1" key="1">
    <citation type="submission" date="2018-05" db="EMBL/GenBank/DDBJ databases">
        <authorList>
            <person name="Lanie J.A."/>
            <person name="Ng W.-L."/>
            <person name="Kazmierczak K.M."/>
            <person name="Andrzejewski T.M."/>
            <person name="Davidsen T.M."/>
            <person name="Wayne K.J."/>
            <person name="Tettelin H."/>
            <person name="Glass J.I."/>
            <person name="Rusch D."/>
            <person name="Podicherti R."/>
            <person name="Tsui H.-C.T."/>
            <person name="Winkler M.E."/>
        </authorList>
    </citation>
    <scope>NUCLEOTIDE SEQUENCE</scope>
</reference>
<gene>
    <name evidence="1" type="ORF">METZ01_LOCUS137370</name>
</gene>